<evidence type="ECO:0000313" key="1">
    <source>
        <dbReference type="EMBL" id="RLL97881.1"/>
    </source>
</evidence>
<comment type="caution">
    <text evidence="1">The sequence shown here is derived from an EMBL/GenBank/DDBJ whole genome shotgun (WGS) entry which is preliminary data.</text>
</comment>
<dbReference type="EMBL" id="NIDN02000066">
    <property type="protein sequence ID" value="RLL97881.1"/>
    <property type="molecule type" value="Genomic_DNA"/>
</dbReference>
<proteinExistence type="predicted"/>
<keyword evidence="2" id="KW-1185">Reference proteome</keyword>
<evidence type="ECO:0000313" key="2">
    <source>
        <dbReference type="Proteomes" id="UP000215289"/>
    </source>
</evidence>
<reference evidence="1 2" key="1">
    <citation type="submission" date="2018-08" db="EMBL/GenBank/DDBJ databases">
        <title>Draft genome sequences of two Aspergillus turcosus clinical strains isolated from bronchoalveolar lavage fluid: one azole-susceptible and the other azole-resistant.</title>
        <authorList>
            <person name="Parent-Michaud M."/>
            <person name="Dufresne P.J."/>
            <person name="Fournier E."/>
            <person name="Martineau C."/>
            <person name="Moreira S."/>
            <person name="Perkins V."/>
            <person name="De Repentigny L."/>
            <person name="Dufresne S.F."/>
        </authorList>
    </citation>
    <scope>NUCLEOTIDE SEQUENCE [LARGE SCALE GENOMIC DNA]</scope>
    <source>
        <strain evidence="1">HMR AF 1038</strain>
    </source>
</reference>
<dbReference type="Proteomes" id="UP000215289">
    <property type="component" value="Unassembled WGS sequence"/>
</dbReference>
<organism evidence="1 2">
    <name type="scientific">Aspergillus turcosus</name>
    <dbReference type="NCBI Taxonomy" id="1245748"/>
    <lineage>
        <taxon>Eukaryota</taxon>
        <taxon>Fungi</taxon>
        <taxon>Dikarya</taxon>
        <taxon>Ascomycota</taxon>
        <taxon>Pezizomycotina</taxon>
        <taxon>Eurotiomycetes</taxon>
        <taxon>Eurotiomycetidae</taxon>
        <taxon>Eurotiales</taxon>
        <taxon>Aspergillaceae</taxon>
        <taxon>Aspergillus</taxon>
        <taxon>Aspergillus subgen. Fumigati</taxon>
    </lineage>
</organism>
<gene>
    <name evidence="1" type="ORF">CFD26_107200</name>
</gene>
<sequence length="85" mass="8785">MLGIPLLELDPVALFNGGGPSHVDPRWAKLCRPVAYFPSWGVSSRRGPSGPMIGITGPTALTGPLSTVALIRPGPGPGARKKSLD</sequence>
<accession>A0A229YFP9</accession>
<dbReference type="AlphaFoldDB" id="A0A229YFP9"/>
<name>A0A229YFP9_9EURO</name>
<protein>
    <submittedName>
        <fullName evidence="1">Uncharacterized protein</fullName>
    </submittedName>
</protein>